<reference evidence="3 4" key="1">
    <citation type="submission" date="2016-03" db="EMBL/GenBank/DDBJ databases">
        <title>EvidentialGene: Evidence-directed Construction of Genes on Genomes.</title>
        <authorList>
            <person name="Gilbert D.G."/>
            <person name="Choi J.-H."/>
            <person name="Mockaitis K."/>
            <person name="Colbourne J."/>
            <person name="Pfrender M."/>
        </authorList>
    </citation>
    <scope>NUCLEOTIDE SEQUENCE [LARGE SCALE GENOMIC DNA]</scope>
    <source>
        <strain evidence="3 4">Xinb3</strain>
        <tissue evidence="3">Complete organism</tissue>
    </source>
</reference>
<dbReference type="STRING" id="35525.A0A162BZ46"/>
<dbReference type="InterPro" id="IPR050951">
    <property type="entry name" value="Retrovirus_Pol_polyprotein"/>
</dbReference>
<dbReference type="EMBL" id="LRGB01014454">
    <property type="protein sequence ID" value="KZR99190.1"/>
    <property type="molecule type" value="Genomic_DNA"/>
</dbReference>
<dbReference type="PANTHER" id="PTHR37984">
    <property type="entry name" value="PROTEIN CBG26694"/>
    <property type="match status" value="1"/>
</dbReference>
<name>A0A162BZ46_9CRUS</name>
<accession>A0A162BZ46</accession>
<organism evidence="3 4">
    <name type="scientific">Daphnia magna</name>
    <dbReference type="NCBI Taxonomy" id="35525"/>
    <lineage>
        <taxon>Eukaryota</taxon>
        <taxon>Metazoa</taxon>
        <taxon>Ecdysozoa</taxon>
        <taxon>Arthropoda</taxon>
        <taxon>Crustacea</taxon>
        <taxon>Branchiopoda</taxon>
        <taxon>Diplostraca</taxon>
        <taxon>Cladocera</taxon>
        <taxon>Anomopoda</taxon>
        <taxon>Daphniidae</taxon>
        <taxon>Daphnia</taxon>
    </lineage>
</organism>
<dbReference type="FunFam" id="1.10.340.70:FF:000004">
    <property type="entry name" value="Retrovirus-related Pol polyprotein from transposon 297-like Protein"/>
    <property type="match status" value="1"/>
</dbReference>
<keyword evidence="4" id="KW-1185">Reference proteome</keyword>
<dbReference type="EC" id="2.7.7.49" evidence="1"/>
<protein>
    <recommendedName>
        <fullName evidence="1">RNA-directed DNA polymerase</fullName>
        <ecNumber evidence="1">2.7.7.49</ecNumber>
    </recommendedName>
</protein>
<dbReference type="Proteomes" id="UP000076858">
    <property type="component" value="Unassembled WGS sequence"/>
</dbReference>
<dbReference type="GO" id="GO:0003964">
    <property type="term" value="F:RNA-directed DNA polymerase activity"/>
    <property type="evidence" value="ECO:0007669"/>
    <property type="project" value="UniProtKB-EC"/>
</dbReference>
<sequence length="116" mass="13069">AAIKPFWPVRSDLAVVDGVVLLGSRLVVPVALRREAMDGVHDGHFGETKSVLRAKSSVYWPGWEDHIRNVVASCPVCQENRPKNPRLPLFPVRIPEYAFQLVSADLFEFNNVNYIL</sequence>
<evidence type="ECO:0000313" key="3">
    <source>
        <dbReference type="EMBL" id="KZR99190.1"/>
    </source>
</evidence>
<dbReference type="Gene3D" id="1.10.340.70">
    <property type="match status" value="1"/>
</dbReference>
<evidence type="ECO:0000259" key="2">
    <source>
        <dbReference type="Pfam" id="PF17921"/>
    </source>
</evidence>
<evidence type="ECO:0000313" key="4">
    <source>
        <dbReference type="Proteomes" id="UP000076858"/>
    </source>
</evidence>
<dbReference type="Pfam" id="PF17921">
    <property type="entry name" value="Integrase_H2C2"/>
    <property type="match status" value="1"/>
</dbReference>
<feature type="non-terminal residue" evidence="3">
    <location>
        <position position="116"/>
    </location>
</feature>
<dbReference type="PANTHER" id="PTHR37984:SF7">
    <property type="entry name" value="INTEGRASE CATALYTIC DOMAIN-CONTAINING PROTEIN"/>
    <property type="match status" value="1"/>
</dbReference>
<comment type="caution">
    <text evidence="3">The sequence shown here is derived from an EMBL/GenBank/DDBJ whole genome shotgun (WGS) entry which is preliminary data.</text>
</comment>
<evidence type="ECO:0000256" key="1">
    <source>
        <dbReference type="ARBA" id="ARBA00012493"/>
    </source>
</evidence>
<feature type="domain" description="Integrase zinc-binding" evidence="2">
    <location>
        <begin position="28"/>
        <end position="82"/>
    </location>
</feature>
<dbReference type="InterPro" id="IPR041588">
    <property type="entry name" value="Integrase_H2C2"/>
</dbReference>
<feature type="non-terminal residue" evidence="3">
    <location>
        <position position="1"/>
    </location>
</feature>
<proteinExistence type="predicted"/>
<gene>
    <name evidence="3" type="ORF">APZ42_005048</name>
</gene>
<dbReference type="AlphaFoldDB" id="A0A162BZ46"/>